<dbReference type="InterPro" id="IPR038330">
    <property type="entry name" value="TspO/MBR-related_sf"/>
</dbReference>
<keyword evidence="3" id="KW-1185">Reference proteome</keyword>
<gene>
    <name evidence="2" type="ORF">MOPEL_084_00060</name>
</gene>
<organism evidence="2 3">
    <name type="scientific">Mobilicoccus pelagius NBRC 104925</name>
    <dbReference type="NCBI Taxonomy" id="1089455"/>
    <lineage>
        <taxon>Bacteria</taxon>
        <taxon>Bacillati</taxon>
        <taxon>Actinomycetota</taxon>
        <taxon>Actinomycetes</taxon>
        <taxon>Micrococcales</taxon>
        <taxon>Dermatophilaceae</taxon>
        <taxon>Mobilicoccus</taxon>
    </lineage>
</organism>
<comment type="caution">
    <text evidence="2">The sequence shown here is derived from an EMBL/GenBank/DDBJ whole genome shotgun (WGS) entry which is preliminary data.</text>
</comment>
<dbReference type="AlphaFoldDB" id="H5UT14"/>
<evidence type="ECO:0000313" key="2">
    <source>
        <dbReference type="EMBL" id="GAB48872.1"/>
    </source>
</evidence>
<reference evidence="2 3" key="1">
    <citation type="submission" date="2012-02" db="EMBL/GenBank/DDBJ databases">
        <title>Whole genome shotgun sequence of Mobilicoccus pelagius NBRC 104925.</title>
        <authorList>
            <person name="Yoshida Y."/>
            <person name="Hosoyama A."/>
            <person name="Tsuchikane K."/>
            <person name="Katsumata H."/>
            <person name="Yamazaki S."/>
            <person name="Fujita N."/>
        </authorList>
    </citation>
    <scope>NUCLEOTIDE SEQUENCE [LARGE SCALE GENOMIC DNA]</scope>
    <source>
        <strain evidence="2 3">NBRC 104925</strain>
    </source>
</reference>
<keyword evidence="1" id="KW-0472">Membrane</keyword>
<sequence length="289" mass="29403">MLTTPNPLEGTVIDARPTTADRVRQVGVTLAEVACVFGTLVGTGVIGRRVAESSGGSLSSAATHIAPAGPAFSIWSMIYLGLFAYTVWQWLPGQAAAPRHRAVGRLVAASMLLNAGWLLVTQVDWIAFSVLVIVAMLAVLVAAVARLLRHPASGNVDAVITDGTLGAYLGWVCVATCANVAAALAAYRVRPGAPVADALAVVVVAVAALVGVALTRWVGAMSTAARWSIGLAVAWGLAWIAVGRTSGDPRSIPTAVAAGLGTLAVLTATATAGRRTARGRADADTDAHA</sequence>
<dbReference type="eggNOG" id="ENOG5031NX0">
    <property type="taxonomic scope" value="Bacteria"/>
</dbReference>
<keyword evidence="1" id="KW-1133">Transmembrane helix</keyword>
<feature type="transmembrane region" description="Helical" evidence="1">
    <location>
        <begin position="168"/>
        <end position="187"/>
    </location>
</feature>
<proteinExistence type="predicted"/>
<feature type="transmembrane region" description="Helical" evidence="1">
    <location>
        <begin position="199"/>
        <end position="217"/>
    </location>
</feature>
<protein>
    <recommendedName>
        <fullName evidence="4">Tryptophan-rich sensory protein</fullName>
    </recommendedName>
</protein>
<feature type="transmembrane region" description="Helical" evidence="1">
    <location>
        <begin position="126"/>
        <end position="148"/>
    </location>
</feature>
<evidence type="ECO:0008006" key="4">
    <source>
        <dbReference type="Google" id="ProtNLM"/>
    </source>
</evidence>
<accession>H5UT14</accession>
<feature type="transmembrane region" description="Helical" evidence="1">
    <location>
        <begin position="224"/>
        <end position="242"/>
    </location>
</feature>
<dbReference type="EMBL" id="BAFE01000062">
    <property type="protein sequence ID" value="GAB48872.1"/>
    <property type="molecule type" value="Genomic_DNA"/>
</dbReference>
<keyword evidence="1" id="KW-0812">Transmembrane</keyword>
<name>H5UT14_9MICO</name>
<feature type="transmembrane region" description="Helical" evidence="1">
    <location>
        <begin position="72"/>
        <end position="91"/>
    </location>
</feature>
<evidence type="ECO:0000256" key="1">
    <source>
        <dbReference type="SAM" id="Phobius"/>
    </source>
</evidence>
<dbReference type="STRING" id="1089455.MOPEL_084_00060"/>
<dbReference type="Gene3D" id="1.20.1260.100">
    <property type="entry name" value="TspO/MBR protein"/>
    <property type="match status" value="1"/>
</dbReference>
<dbReference type="PANTHER" id="PTHR33802">
    <property type="entry name" value="SI:CH211-161H7.5-RELATED"/>
    <property type="match status" value="1"/>
</dbReference>
<feature type="transmembrane region" description="Helical" evidence="1">
    <location>
        <begin position="254"/>
        <end position="272"/>
    </location>
</feature>
<dbReference type="PANTHER" id="PTHR33802:SF1">
    <property type="entry name" value="XK-RELATED PROTEIN"/>
    <property type="match status" value="1"/>
</dbReference>
<feature type="transmembrane region" description="Helical" evidence="1">
    <location>
        <begin position="103"/>
        <end position="120"/>
    </location>
</feature>
<evidence type="ECO:0000313" key="3">
    <source>
        <dbReference type="Proteomes" id="UP000004367"/>
    </source>
</evidence>
<dbReference type="Proteomes" id="UP000004367">
    <property type="component" value="Unassembled WGS sequence"/>
</dbReference>